<dbReference type="Gene3D" id="2.60.220.30">
    <property type="match status" value="1"/>
</dbReference>
<evidence type="ECO:0000256" key="3">
    <source>
        <dbReference type="ARBA" id="ARBA00022692"/>
    </source>
</evidence>
<dbReference type="InterPro" id="IPR013783">
    <property type="entry name" value="Ig-like_fold"/>
</dbReference>
<dbReference type="GeneID" id="100906753"/>
<dbReference type="GO" id="GO:0005886">
    <property type="term" value="C:plasma membrane"/>
    <property type="evidence" value="ECO:0007669"/>
    <property type="project" value="UniProtKB-SubCell"/>
</dbReference>
<keyword evidence="7 13" id="KW-0675">Receptor</keyword>
<evidence type="ECO:0000259" key="11">
    <source>
        <dbReference type="PROSITE" id="PS51145"/>
    </source>
</evidence>
<feature type="region of interest" description="Disordered" evidence="8">
    <location>
        <begin position="560"/>
        <end position="587"/>
    </location>
</feature>
<dbReference type="Pfam" id="PF00531">
    <property type="entry name" value="Death"/>
    <property type="match status" value="1"/>
</dbReference>
<dbReference type="GO" id="GO:0005042">
    <property type="term" value="F:netrin receptor activity"/>
    <property type="evidence" value="ECO:0007669"/>
    <property type="project" value="UniProtKB-UniRule"/>
</dbReference>
<dbReference type="SMART" id="SM00218">
    <property type="entry name" value="ZU5"/>
    <property type="match status" value="1"/>
</dbReference>
<accession>A0AAJ7L5F7</accession>
<evidence type="ECO:0000259" key="10">
    <source>
        <dbReference type="PROSITE" id="PS50835"/>
    </source>
</evidence>
<dbReference type="Pfam" id="PF00791">
    <property type="entry name" value="ZU5"/>
    <property type="match status" value="1"/>
</dbReference>
<dbReference type="PRINTS" id="PR01705">
    <property type="entry name" value="TSP1REPEAT"/>
</dbReference>
<evidence type="ECO:0000313" key="13">
    <source>
        <dbReference type="RefSeq" id="XP_018496375.1"/>
    </source>
</evidence>
<dbReference type="AlphaFoldDB" id="A0AAJ7L5F7"/>
<dbReference type="RefSeq" id="XP_018496375.1">
    <property type="nucleotide sequence ID" value="XM_018640859.1"/>
</dbReference>
<name>A0AAJ7L5F7_9ACAR</name>
<keyword evidence="12" id="KW-1185">Reference proteome</keyword>
<dbReference type="SUPFAM" id="SSF47986">
    <property type="entry name" value="DEATH domain"/>
    <property type="match status" value="1"/>
</dbReference>
<feature type="signal peptide" evidence="7">
    <location>
        <begin position="1"/>
        <end position="22"/>
    </location>
</feature>
<dbReference type="PANTHER" id="PTHR12582">
    <property type="entry name" value="NETRIN RECEPTOR UNC5"/>
    <property type="match status" value="1"/>
</dbReference>
<dbReference type="FunFam" id="2.20.100.10:FF:000001">
    <property type="entry name" value="semaphorin-5A isoform X1"/>
    <property type="match status" value="1"/>
</dbReference>
<feature type="domain" description="ZU5" evidence="11">
    <location>
        <begin position="614"/>
        <end position="761"/>
    </location>
</feature>
<evidence type="ECO:0000256" key="7">
    <source>
        <dbReference type="RuleBase" id="RU367033"/>
    </source>
</evidence>
<feature type="chain" id="PRO_5042313830" description="Netrin receptor UNC5" evidence="7">
    <location>
        <begin position="23"/>
        <end position="1029"/>
    </location>
</feature>
<dbReference type="Gene3D" id="1.10.533.10">
    <property type="entry name" value="Death Domain, Fas"/>
    <property type="match status" value="1"/>
</dbReference>
<dbReference type="InterPro" id="IPR037936">
    <property type="entry name" value="UNC5A-D"/>
</dbReference>
<dbReference type="InterPro" id="IPR007110">
    <property type="entry name" value="Ig-like_dom"/>
</dbReference>
<dbReference type="Pfam" id="PF00090">
    <property type="entry name" value="TSP_1"/>
    <property type="match status" value="1"/>
</dbReference>
<comment type="subcellular location">
    <subcellularLocation>
        <location evidence="7">Cell membrane</location>
        <topology evidence="7">Single-pass type I membrane protein</topology>
    </subcellularLocation>
    <subcellularLocation>
        <location evidence="1">Membrane</location>
        <topology evidence="1">Single-pass membrane protein</topology>
    </subcellularLocation>
</comment>
<dbReference type="PROSITE" id="PS50017">
    <property type="entry name" value="DEATH_DOMAIN"/>
    <property type="match status" value="1"/>
</dbReference>
<evidence type="ECO:0000313" key="12">
    <source>
        <dbReference type="Proteomes" id="UP000694867"/>
    </source>
</evidence>
<dbReference type="InterPro" id="IPR011029">
    <property type="entry name" value="DEATH-like_dom_sf"/>
</dbReference>
<sequence length="1029" mass="113778">MKPVVLFALVCLSALLINDVIAQKKLDKLLEKPDTVEDDLEDDDDDDEDDGEDPETAERLPHERNQGPLFERQPLDVTVVLDRNGPPDFLQCSASQTFSIRVKCSSQDPSQSGHAGDLDVFPLTARTISDFVHPYSGIRQMEIQAEIGDTVLHRFHIDRKNHNVTLYCACQALSSKGHSTSRVATVKFTTDPSRAEKPQQRTISFGEKVLLECPVGQVVKKSPKGTETLTFWHLNGAPLLFDDNVNPEGDDLLILRAKVENEGNYTCGIKTIAANGKEQVRLGETVSILVRANGSWSPWGAWSECSSKCGRGHRSRTRSCTNPPPRNGGKDCYGNYIEKSECVSSRRDCAASKEKGIEDTADIWTPWSAWSECGPNCRRHRQRRCTFAVGRPSRKSALCEEKEDHMSEPCTGGECRLGLTFPPPPPMHGMDNNNIHEHPAGGHEQGFIVSNLGSVQAVAMVIGMALAAIILAFTFIIAIRFWPRDEAIHNKRQPHHPYASVPVNALAALPADVMSLDSRHQEYLVERKMDPAVTIPLLQQLYTPNICAASLTPMQMRATFTQRSHTPSSTSKTTRSESGSQHSGGLCGQEYDLIYDTIPDEGSENVSISQKSAFTASAVIGPEGGRISLDHLGVSLTLPPGAVSLNKKKIFVSVLNSSRDLPNWLKDKFSVLSAVVECGPPDVVLARPAILTFDHCACEPAKWNVHLMSCVQGSNRNYSSWKKKLSLEAPESSTDILCHVDENVCHIQTDHLASFVLCGESKLNTFATKSSTVLAFLSKRRGVNQRERTLKVHCVEDTKASVQTVLALHEENYTLVESPKTMQLHDGGANLCVALDEETLPPGWETESCGSLQEIPFRKVWSTLQSAHCSFTLTCPNTTSFSAHDVPLECRITVYQRGNQSHRQVLNLNSSTAWPIYRNFFETVATPKSAVKKVDGFRLSKDCRKKLSDLLDPVRDDGRDWRKLAQHLGMNNRNLIYFAQKASPTSHLLDLWEASRRGVEAPTNLLLLVRSLGRPEVISAAEDLLGAWV</sequence>
<feature type="compositionally biased region" description="Basic and acidic residues" evidence="8">
    <location>
        <begin position="56"/>
        <end position="65"/>
    </location>
</feature>
<comment type="similarity">
    <text evidence="2 7">Belongs to the unc-5 family.</text>
</comment>
<dbReference type="PROSITE" id="PS50092">
    <property type="entry name" value="TSP1"/>
    <property type="match status" value="2"/>
</dbReference>
<evidence type="ECO:0000256" key="1">
    <source>
        <dbReference type="ARBA" id="ARBA00004167"/>
    </source>
</evidence>
<dbReference type="KEGG" id="goe:100906753"/>
<dbReference type="InterPro" id="IPR036383">
    <property type="entry name" value="TSP1_rpt_sf"/>
</dbReference>
<dbReference type="PROSITE" id="PS51145">
    <property type="entry name" value="ZU5"/>
    <property type="match status" value="1"/>
</dbReference>
<protein>
    <recommendedName>
        <fullName evidence="7">Netrin receptor UNC5</fullName>
    </recommendedName>
</protein>
<gene>
    <name evidence="13" type="primary">LOC100906753</name>
</gene>
<dbReference type="Pfam" id="PF17217">
    <property type="entry name" value="UPA"/>
    <property type="match status" value="1"/>
</dbReference>
<dbReference type="InterPro" id="IPR000488">
    <property type="entry name" value="Death_dom"/>
</dbReference>
<dbReference type="Gene3D" id="2.20.100.10">
    <property type="entry name" value="Thrombospondin type-1 (TSP1) repeat"/>
    <property type="match status" value="1"/>
</dbReference>
<dbReference type="SMART" id="SM00209">
    <property type="entry name" value="TSP1"/>
    <property type="match status" value="2"/>
</dbReference>
<dbReference type="PROSITE" id="PS50835">
    <property type="entry name" value="IG_LIKE"/>
    <property type="match status" value="1"/>
</dbReference>
<dbReference type="InterPro" id="IPR036179">
    <property type="entry name" value="Ig-like_dom_sf"/>
</dbReference>
<dbReference type="SMART" id="SM00005">
    <property type="entry name" value="DEATH"/>
    <property type="match status" value="1"/>
</dbReference>
<proteinExistence type="inferred from homology"/>
<dbReference type="InterPro" id="IPR033772">
    <property type="entry name" value="UPA"/>
</dbReference>
<keyword evidence="4 7" id="KW-1133">Transmembrane helix</keyword>
<dbReference type="InterPro" id="IPR000884">
    <property type="entry name" value="TSP1_rpt"/>
</dbReference>
<keyword evidence="3 7" id="KW-0812">Transmembrane</keyword>
<reference evidence="13" key="1">
    <citation type="submission" date="2025-08" db="UniProtKB">
        <authorList>
            <consortium name="RefSeq"/>
        </authorList>
    </citation>
    <scope>IDENTIFICATION</scope>
</reference>
<dbReference type="PANTHER" id="PTHR12582:SF47">
    <property type="entry name" value="NETRIN RECEPTOR UNC-5"/>
    <property type="match status" value="1"/>
</dbReference>
<dbReference type="Proteomes" id="UP000694867">
    <property type="component" value="Unplaced"/>
</dbReference>
<evidence type="ECO:0000256" key="5">
    <source>
        <dbReference type="ARBA" id="ARBA00023136"/>
    </source>
</evidence>
<evidence type="ECO:0000256" key="6">
    <source>
        <dbReference type="ARBA" id="ARBA00023157"/>
    </source>
</evidence>
<dbReference type="SUPFAM" id="SSF82895">
    <property type="entry name" value="TSP-1 type 1 repeat"/>
    <property type="match status" value="1"/>
</dbReference>
<feature type="region of interest" description="Disordered" evidence="8">
    <location>
        <begin position="31"/>
        <end position="68"/>
    </location>
</feature>
<keyword evidence="7" id="KW-0217">Developmental protein</keyword>
<keyword evidence="6" id="KW-1015">Disulfide bond</keyword>
<evidence type="ECO:0000256" key="2">
    <source>
        <dbReference type="ARBA" id="ARBA00009844"/>
    </source>
</evidence>
<feature type="domain" description="Death" evidence="9">
    <location>
        <begin position="958"/>
        <end position="1025"/>
    </location>
</feature>
<dbReference type="SUPFAM" id="SSF48726">
    <property type="entry name" value="Immunoglobulin"/>
    <property type="match status" value="1"/>
</dbReference>
<evidence type="ECO:0000259" key="9">
    <source>
        <dbReference type="PROSITE" id="PS50017"/>
    </source>
</evidence>
<feature type="compositionally biased region" description="Acidic residues" evidence="8">
    <location>
        <begin position="36"/>
        <end position="55"/>
    </location>
</feature>
<feature type="domain" description="Ig-like" evidence="10">
    <location>
        <begin position="192"/>
        <end position="287"/>
    </location>
</feature>
<comment type="function">
    <text evidence="7">Receptor for netrin required for axon guidance. Mediates axon repulsion of neuronal growth cones in the developing nervous system upon ligand binding.</text>
</comment>
<evidence type="ECO:0000256" key="4">
    <source>
        <dbReference type="ARBA" id="ARBA00022989"/>
    </source>
</evidence>
<feature type="compositionally biased region" description="Polar residues" evidence="8">
    <location>
        <begin position="560"/>
        <end position="583"/>
    </location>
</feature>
<keyword evidence="5 7" id="KW-0472">Membrane</keyword>
<keyword evidence="7" id="KW-0393">Immunoglobulin domain</keyword>
<evidence type="ECO:0000256" key="8">
    <source>
        <dbReference type="SAM" id="MobiDB-lite"/>
    </source>
</evidence>
<feature type="transmembrane region" description="Helical" evidence="7">
    <location>
        <begin position="457"/>
        <end position="482"/>
    </location>
</feature>
<keyword evidence="7" id="KW-0732">Signal</keyword>
<dbReference type="InterPro" id="IPR000906">
    <property type="entry name" value="ZU5_dom"/>
</dbReference>
<organism evidence="12 13">
    <name type="scientific">Galendromus occidentalis</name>
    <name type="common">western predatory mite</name>
    <dbReference type="NCBI Taxonomy" id="34638"/>
    <lineage>
        <taxon>Eukaryota</taxon>
        <taxon>Metazoa</taxon>
        <taxon>Ecdysozoa</taxon>
        <taxon>Arthropoda</taxon>
        <taxon>Chelicerata</taxon>
        <taxon>Arachnida</taxon>
        <taxon>Acari</taxon>
        <taxon>Parasitiformes</taxon>
        <taxon>Mesostigmata</taxon>
        <taxon>Gamasina</taxon>
        <taxon>Phytoseioidea</taxon>
        <taxon>Phytoseiidae</taxon>
        <taxon>Typhlodrominae</taxon>
        <taxon>Galendromus</taxon>
    </lineage>
</organism>
<dbReference type="Gene3D" id="2.60.40.10">
    <property type="entry name" value="Immunoglobulins"/>
    <property type="match status" value="2"/>
</dbReference>